<organism evidence="1 2">
    <name type="scientific">Pachysolen tannophilus NRRL Y-2460</name>
    <dbReference type="NCBI Taxonomy" id="669874"/>
    <lineage>
        <taxon>Eukaryota</taxon>
        <taxon>Fungi</taxon>
        <taxon>Dikarya</taxon>
        <taxon>Ascomycota</taxon>
        <taxon>Saccharomycotina</taxon>
        <taxon>Pichiomycetes</taxon>
        <taxon>Pachysolenaceae</taxon>
        <taxon>Pachysolen</taxon>
    </lineage>
</organism>
<dbReference type="Proteomes" id="UP000094236">
    <property type="component" value="Unassembled WGS sequence"/>
</dbReference>
<dbReference type="InterPro" id="IPR018247">
    <property type="entry name" value="EF_Hand_1_Ca_BS"/>
</dbReference>
<keyword evidence="2" id="KW-1185">Reference proteome</keyword>
<evidence type="ECO:0000313" key="2">
    <source>
        <dbReference type="Proteomes" id="UP000094236"/>
    </source>
</evidence>
<dbReference type="PANTHER" id="PTHR17901">
    <property type="entry name" value="MAGNESIUM-DEPENDENT PHOSPHATASE 1 MDP1"/>
    <property type="match status" value="1"/>
</dbReference>
<dbReference type="PANTHER" id="PTHR17901:SF14">
    <property type="entry name" value="MAGNESIUM-DEPENDENT PHOSPHATASE 1"/>
    <property type="match status" value="1"/>
</dbReference>
<sequence length="177" mass="20364">MTIDIKYPKIVVFDLDYTLWPCWCDTHISKPIKSLNPSTIIDSNHFKISFYKDVPKILHELNSAGVIIATASRTCDPQIAKKMLKLLKLKNGDGDGDDLISAYDIIDHMEWGTFSKINHLKKIASRFKVDYREMVLFDDELRNKDVESKLGVKFIHIADESIGLTYDVFLRGLKNRD</sequence>
<dbReference type="NCBIfam" id="TIGR01681">
    <property type="entry name" value="HAD-SF-IIIC"/>
    <property type="match status" value="1"/>
</dbReference>
<dbReference type="Pfam" id="PF12689">
    <property type="entry name" value="Acid_PPase"/>
    <property type="match status" value="1"/>
</dbReference>
<dbReference type="NCBIfam" id="TIGR01685">
    <property type="entry name" value="MDP-1"/>
    <property type="match status" value="1"/>
</dbReference>
<dbReference type="InterPro" id="IPR023214">
    <property type="entry name" value="HAD_sf"/>
</dbReference>
<protein>
    <recommendedName>
        <fullName evidence="3">Magnesium-dependent phosphatase-1</fullName>
    </recommendedName>
</protein>
<dbReference type="GO" id="GO:0003993">
    <property type="term" value="F:acid phosphatase activity"/>
    <property type="evidence" value="ECO:0007669"/>
    <property type="project" value="EnsemblFungi"/>
</dbReference>
<dbReference type="EMBL" id="KV454011">
    <property type="protein sequence ID" value="ODV97677.1"/>
    <property type="molecule type" value="Genomic_DNA"/>
</dbReference>
<dbReference type="STRING" id="669874.A0A1E4U119"/>
<dbReference type="SFLD" id="SFLDG01131">
    <property type="entry name" value="C1.5.2:_MDP_Like"/>
    <property type="match status" value="1"/>
</dbReference>
<dbReference type="SFLD" id="SFLDS00003">
    <property type="entry name" value="Haloacid_Dehalogenase"/>
    <property type="match status" value="1"/>
</dbReference>
<name>A0A1E4U119_PACTA</name>
<proteinExistence type="predicted"/>
<dbReference type="InterPro" id="IPR036412">
    <property type="entry name" value="HAD-like_sf"/>
</dbReference>
<accession>A0A1E4U119</accession>
<gene>
    <name evidence="1" type="ORF">PACTADRAFT_47549</name>
</gene>
<dbReference type="PROSITE" id="PS00018">
    <property type="entry name" value="EF_HAND_1"/>
    <property type="match status" value="1"/>
</dbReference>
<dbReference type="OrthoDB" id="2865258at2759"/>
<evidence type="ECO:0008006" key="3">
    <source>
        <dbReference type="Google" id="ProtNLM"/>
    </source>
</evidence>
<dbReference type="SFLD" id="SFLDG01129">
    <property type="entry name" value="C1.5:_HAD__Beta-PGM__Phosphata"/>
    <property type="match status" value="1"/>
</dbReference>
<dbReference type="InterPro" id="IPR010036">
    <property type="entry name" value="MDP_1_eu_arc"/>
</dbReference>
<dbReference type="InterPro" id="IPR010033">
    <property type="entry name" value="HAD_SF_ppase_IIIC"/>
</dbReference>
<dbReference type="GO" id="GO:0030946">
    <property type="term" value="F:protein tyrosine phosphatase activity, metal-dependent"/>
    <property type="evidence" value="ECO:0007669"/>
    <property type="project" value="EnsemblFungi"/>
</dbReference>
<dbReference type="Gene3D" id="3.40.50.1000">
    <property type="entry name" value="HAD superfamily/HAD-like"/>
    <property type="match status" value="1"/>
</dbReference>
<dbReference type="AlphaFoldDB" id="A0A1E4U119"/>
<reference evidence="2" key="1">
    <citation type="submission" date="2016-05" db="EMBL/GenBank/DDBJ databases">
        <title>Comparative genomics of biotechnologically important yeasts.</title>
        <authorList>
            <consortium name="DOE Joint Genome Institute"/>
            <person name="Riley R."/>
            <person name="Haridas S."/>
            <person name="Wolfe K.H."/>
            <person name="Lopes M.R."/>
            <person name="Hittinger C.T."/>
            <person name="Goker M."/>
            <person name="Salamov A."/>
            <person name="Wisecaver J."/>
            <person name="Long T.M."/>
            <person name="Aerts A.L."/>
            <person name="Barry K."/>
            <person name="Choi C."/>
            <person name="Clum A."/>
            <person name="Coughlan A.Y."/>
            <person name="Deshpande S."/>
            <person name="Douglass A.P."/>
            <person name="Hanson S.J."/>
            <person name="Klenk H.-P."/>
            <person name="Labutti K."/>
            <person name="Lapidus A."/>
            <person name="Lindquist E."/>
            <person name="Lipzen A."/>
            <person name="Meier-Kolthoff J.P."/>
            <person name="Ohm R.A."/>
            <person name="Otillar R.P."/>
            <person name="Pangilinan J."/>
            <person name="Peng Y."/>
            <person name="Rokas A."/>
            <person name="Rosa C.A."/>
            <person name="Scheuner C."/>
            <person name="Sibirny A.A."/>
            <person name="Slot J.C."/>
            <person name="Stielow J.B."/>
            <person name="Sun H."/>
            <person name="Kurtzman C.P."/>
            <person name="Blackwell M."/>
            <person name="Grigoriev I.V."/>
            <person name="Jeffries T.W."/>
        </authorList>
    </citation>
    <scope>NUCLEOTIDE SEQUENCE [LARGE SCALE GENOMIC DNA]</scope>
    <source>
        <strain evidence="2">NRRL Y-2460</strain>
    </source>
</reference>
<dbReference type="SUPFAM" id="SSF56784">
    <property type="entry name" value="HAD-like"/>
    <property type="match status" value="1"/>
</dbReference>
<evidence type="ECO:0000313" key="1">
    <source>
        <dbReference type="EMBL" id="ODV97677.1"/>
    </source>
</evidence>